<evidence type="ECO:0000256" key="2">
    <source>
        <dbReference type="RuleBase" id="RU369057"/>
    </source>
</evidence>
<evidence type="ECO:0000256" key="1">
    <source>
        <dbReference type="ARBA" id="ARBA00034491"/>
    </source>
</evidence>
<dbReference type="AlphaFoldDB" id="A0A3M7TB81"/>
<dbReference type="CDD" id="cd13768">
    <property type="entry name" value="DSS1_Sem1"/>
    <property type="match status" value="1"/>
</dbReference>
<evidence type="ECO:0000313" key="5">
    <source>
        <dbReference type="Proteomes" id="UP000276133"/>
    </source>
</evidence>
<dbReference type="GO" id="GO:0043248">
    <property type="term" value="P:proteasome assembly"/>
    <property type="evidence" value="ECO:0007669"/>
    <property type="project" value="UniProtKB-UniRule"/>
</dbReference>
<comment type="subcellular location">
    <subcellularLocation>
        <location evidence="2">Nucleus</location>
    </subcellularLocation>
</comment>
<dbReference type="GO" id="GO:0006406">
    <property type="term" value="P:mRNA export from nucleus"/>
    <property type="evidence" value="ECO:0007669"/>
    <property type="project" value="UniProtKB-UniRule"/>
</dbReference>
<keyword evidence="2 4" id="KW-0647">Proteasome</keyword>
<organism evidence="4 5">
    <name type="scientific">Brachionus plicatilis</name>
    <name type="common">Marine rotifer</name>
    <name type="synonym">Brachionus muelleri</name>
    <dbReference type="NCBI Taxonomy" id="10195"/>
    <lineage>
        <taxon>Eukaryota</taxon>
        <taxon>Metazoa</taxon>
        <taxon>Spiralia</taxon>
        <taxon>Gnathifera</taxon>
        <taxon>Rotifera</taxon>
        <taxon>Eurotatoria</taxon>
        <taxon>Monogononta</taxon>
        <taxon>Pseudotrocha</taxon>
        <taxon>Ploima</taxon>
        <taxon>Brachionidae</taxon>
        <taxon>Brachionus</taxon>
    </lineage>
</organism>
<gene>
    <name evidence="4" type="ORF">BpHYR1_024119</name>
</gene>
<dbReference type="InterPro" id="IPR007834">
    <property type="entry name" value="DSS1_SEM1"/>
</dbReference>
<dbReference type="GO" id="GO:0000724">
    <property type="term" value="P:double-strand break repair via homologous recombination"/>
    <property type="evidence" value="ECO:0007669"/>
    <property type="project" value="TreeGrafter"/>
</dbReference>
<comment type="caution">
    <text evidence="4">The sequence shown here is derived from an EMBL/GenBank/DDBJ whole genome shotgun (WGS) entry which is preliminary data.</text>
</comment>
<comment type="similarity">
    <text evidence="1 2">Belongs to the DSS1/SEM1 family.</text>
</comment>
<accession>A0A3M7TB81</accession>
<sequence length="83" mass="9728">MSAQPTTTTATNQPQSQKTELGLLEEDDEFEEFEAEDWNESAKETEDAEANLWEDNWDDDNIEDDFTIQLRNELEKRGQKLEM</sequence>
<dbReference type="Pfam" id="PF05160">
    <property type="entry name" value="DSS1_SEM1"/>
    <property type="match status" value="1"/>
</dbReference>
<evidence type="ECO:0000256" key="3">
    <source>
        <dbReference type="SAM" id="MobiDB-lite"/>
    </source>
</evidence>
<keyword evidence="5" id="KW-1185">Reference proteome</keyword>
<dbReference type="EMBL" id="REGN01000038">
    <property type="protein sequence ID" value="RNA45020.1"/>
    <property type="molecule type" value="Genomic_DNA"/>
</dbReference>
<dbReference type="GO" id="GO:0005634">
    <property type="term" value="C:nucleus"/>
    <property type="evidence" value="ECO:0007669"/>
    <property type="project" value="UniProtKB-SubCell"/>
</dbReference>
<comment type="function">
    <text evidence="2">Component of the 26S proteasome, a multiprotein complex involved in the ATP-dependent degradation of ubiquitinated proteins.</text>
</comment>
<name>A0A3M7TB81_BRAPC</name>
<dbReference type="PANTHER" id="PTHR16771:SF0">
    <property type="entry name" value="26S PROTEASOME COMPLEX SUBUNIT SEM1"/>
    <property type="match status" value="1"/>
</dbReference>
<evidence type="ECO:0000313" key="4">
    <source>
        <dbReference type="EMBL" id="RNA45020.1"/>
    </source>
</evidence>
<reference evidence="4 5" key="1">
    <citation type="journal article" date="2018" name="Sci. Rep.">
        <title>Genomic signatures of local adaptation to the degree of environmental predictability in rotifers.</title>
        <authorList>
            <person name="Franch-Gras L."/>
            <person name="Hahn C."/>
            <person name="Garcia-Roger E.M."/>
            <person name="Carmona M.J."/>
            <person name="Serra M."/>
            <person name="Gomez A."/>
        </authorList>
    </citation>
    <scope>NUCLEOTIDE SEQUENCE [LARGE SCALE GENOMIC DNA]</scope>
    <source>
        <strain evidence="4">HYR1</strain>
    </source>
</reference>
<dbReference type="Proteomes" id="UP000276133">
    <property type="component" value="Unassembled WGS sequence"/>
</dbReference>
<protein>
    <recommendedName>
        <fullName evidence="2">26S proteasome complex subunit SEM1</fullName>
    </recommendedName>
</protein>
<feature type="region of interest" description="Disordered" evidence="3">
    <location>
        <begin position="1"/>
        <end position="23"/>
    </location>
</feature>
<keyword evidence="2" id="KW-0539">Nucleus</keyword>
<dbReference type="GO" id="GO:0008541">
    <property type="term" value="C:proteasome regulatory particle, lid subcomplex"/>
    <property type="evidence" value="ECO:0007669"/>
    <property type="project" value="UniProtKB-UniRule"/>
</dbReference>
<feature type="compositionally biased region" description="Low complexity" evidence="3">
    <location>
        <begin position="1"/>
        <end position="22"/>
    </location>
</feature>
<dbReference type="SMART" id="SM01385">
    <property type="entry name" value="DSS1_SEM1"/>
    <property type="match status" value="1"/>
</dbReference>
<dbReference type="STRING" id="10195.A0A3M7TB81"/>
<proteinExistence type="inferred from homology"/>
<dbReference type="PANTHER" id="PTHR16771">
    <property type="entry name" value="26 PROTEASOME COMPLEX SUBUNIT DSS1"/>
    <property type="match status" value="1"/>
</dbReference>